<sequence>MLERDAGSDRQLLVAHVTTVELGSLVTSTATTKQRVLVSAQYEEKLDDIAKGIDSIKHLLAERNKPSQGQETEVGLVQQLTAQGVSAKPSTTHQPIIFTSNNHSSQDRFAGIIEFVKCVVGFPDPGNLSSGMASVIPSLKTLLEALKRSNDCQSLAFAKTKTTINETSTPRMPSLENAIAVLRWVDAYKEHPRVAWISHILPFHKFADICTKVYFALEDYSQIDFILANGYLSYIFAAHIAISGAQTSLSDCDLCRDNVHTSLSRLPLILPASMDVVAALIIGTLSALEYSDVSTAWTLIINASNICQTLKYHRLKSDTGSDEAERLGEKHLFWTLYRIEKALSLRLGRPSTICDADITLPFIKDARLATLERLQSSVAERLDNPTSTPGDLACHQAHVVRDLSEELRAMTKGTHHDAMSAGSDMSPIQSLYLQCELVYESSILASILRIISTSIGSPDAIPDDCITVARDILDTYHQCNTSCRARLESFADSTKPIEEESSGSTTCPHQLYQLLCQAAQLYTQAKAGPSISDQTGANTLPRLSGEFNFAALEPNLGGASQEAFQGVDPCTYSIDDCHAGAEQLMAWLDGDDAMLPASALPM</sequence>
<dbReference type="PANTHER" id="PTHR46910">
    <property type="entry name" value="TRANSCRIPTION FACTOR PDR1"/>
    <property type="match status" value="1"/>
</dbReference>
<dbReference type="InterPro" id="IPR050987">
    <property type="entry name" value="AtrR-like"/>
</dbReference>
<dbReference type="CDD" id="cd12148">
    <property type="entry name" value="fungal_TF_MHR"/>
    <property type="match status" value="1"/>
</dbReference>
<evidence type="ECO:0000313" key="4">
    <source>
        <dbReference type="Proteomes" id="UP000050424"/>
    </source>
</evidence>
<comment type="caution">
    <text evidence="3">The sequence shown here is derived from an EMBL/GenBank/DDBJ whole genome shotgun (WGS) entry which is preliminary data.</text>
</comment>
<dbReference type="SMART" id="SM00906">
    <property type="entry name" value="Fungal_trans"/>
    <property type="match status" value="1"/>
</dbReference>
<evidence type="ECO:0000259" key="2">
    <source>
        <dbReference type="SMART" id="SM00906"/>
    </source>
</evidence>
<organism evidence="3 4">
    <name type="scientific">Neonectria ditissima</name>
    <dbReference type="NCBI Taxonomy" id="78410"/>
    <lineage>
        <taxon>Eukaryota</taxon>
        <taxon>Fungi</taxon>
        <taxon>Dikarya</taxon>
        <taxon>Ascomycota</taxon>
        <taxon>Pezizomycotina</taxon>
        <taxon>Sordariomycetes</taxon>
        <taxon>Hypocreomycetidae</taxon>
        <taxon>Hypocreales</taxon>
        <taxon>Nectriaceae</taxon>
        <taxon>Neonectria</taxon>
    </lineage>
</organism>
<accession>A0A0P7BJ81</accession>
<proteinExistence type="predicted"/>
<keyword evidence="1" id="KW-0539">Nucleus</keyword>
<evidence type="ECO:0000256" key="1">
    <source>
        <dbReference type="ARBA" id="ARBA00023242"/>
    </source>
</evidence>
<dbReference type="InterPro" id="IPR007219">
    <property type="entry name" value="XnlR_reg_dom"/>
</dbReference>
<gene>
    <name evidence="3" type="ORF">AK830_g2770</name>
</gene>
<dbReference type="GO" id="GO:0003677">
    <property type="term" value="F:DNA binding"/>
    <property type="evidence" value="ECO:0007669"/>
    <property type="project" value="InterPro"/>
</dbReference>
<dbReference type="Pfam" id="PF04082">
    <property type="entry name" value="Fungal_trans"/>
    <property type="match status" value="1"/>
</dbReference>
<dbReference type="GO" id="GO:0003700">
    <property type="term" value="F:DNA-binding transcription factor activity"/>
    <property type="evidence" value="ECO:0007669"/>
    <property type="project" value="InterPro"/>
</dbReference>
<feature type="domain" description="Xylanolytic transcriptional activator regulatory" evidence="2">
    <location>
        <begin position="296"/>
        <end position="367"/>
    </location>
</feature>
<dbReference type="Proteomes" id="UP000050424">
    <property type="component" value="Unassembled WGS sequence"/>
</dbReference>
<name>A0A0P7BJ81_9HYPO</name>
<dbReference type="STRING" id="78410.A0A0P7BJ81"/>
<dbReference type="AlphaFoldDB" id="A0A0P7BJ81"/>
<dbReference type="GO" id="GO:0008270">
    <property type="term" value="F:zinc ion binding"/>
    <property type="evidence" value="ECO:0007669"/>
    <property type="project" value="InterPro"/>
</dbReference>
<dbReference type="OrthoDB" id="103819at2759"/>
<evidence type="ECO:0000313" key="3">
    <source>
        <dbReference type="EMBL" id="KPM43738.1"/>
    </source>
</evidence>
<reference evidence="3 4" key="1">
    <citation type="submission" date="2015-09" db="EMBL/GenBank/DDBJ databases">
        <title>Draft genome of a European isolate of the apple canker pathogen Neonectria ditissima.</title>
        <authorList>
            <person name="Gomez-Cortecero A."/>
            <person name="Harrison R.J."/>
            <person name="Armitage A.D."/>
        </authorList>
    </citation>
    <scope>NUCLEOTIDE SEQUENCE [LARGE SCALE GENOMIC DNA]</scope>
    <source>
        <strain evidence="3 4">R09/05</strain>
    </source>
</reference>
<protein>
    <recommendedName>
        <fullName evidence="2">Xylanolytic transcriptional activator regulatory domain-containing protein</fullName>
    </recommendedName>
</protein>
<dbReference type="PANTHER" id="PTHR46910:SF5">
    <property type="entry name" value="ZN(II)2CYS6 TRANSCRIPTION FACTOR (EUROFUNG)"/>
    <property type="match status" value="1"/>
</dbReference>
<keyword evidence="4" id="KW-1185">Reference proteome</keyword>
<dbReference type="GO" id="GO:0006351">
    <property type="term" value="P:DNA-templated transcription"/>
    <property type="evidence" value="ECO:0007669"/>
    <property type="project" value="InterPro"/>
</dbReference>
<dbReference type="EMBL" id="LKCW01000027">
    <property type="protein sequence ID" value="KPM43738.1"/>
    <property type="molecule type" value="Genomic_DNA"/>
</dbReference>